<dbReference type="Pfam" id="PF13401">
    <property type="entry name" value="AAA_22"/>
    <property type="match status" value="1"/>
</dbReference>
<protein>
    <recommendedName>
        <fullName evidence="1">ORC1/DEAH AAA+ ATPase domain-containing protein</fullName>
    </recommendedName>
</protein>
<organism evidence="2 3">
    <name type="scientific">Duganella flavida</name>
    <dbReference type="NCBI Taxonomy" id="2692175"/>
    <lineage>
        <taxon>Bacteria</taxon>
        <taxon>Pseudomonadati</taxon>
        <taxon>Pseudomonadota</taxon>
        <taxon>Betaproteobacteria</taxon>
        <taxon>Burkholderiales</taxon>
        <taxon>Oxalobacteraceae</taxon>
        <taxon>Telluria group</taxon>
        <taxon>Duganella</taxon>
    </lineage>
</organism>
<evidence type="ECO:0000313" key="2">
    <source>
        <dbReference type="EMBL" id="MYM22150.1"/>
    </source>
</evidence>
<accession>A0A6L8K4J0</accession>
<dbReference type="GO" id="GO:0016887">
    <property type="term" value="F:ATP hydrolysis activity"/>
    <property type="evidence" value="ECO:0007669"/>
    <property type="project" value="InterPro"/>
</dbReference>
<comment type="caution">
    <text evidence="2">The sequence shown here is derived from an EMBL/GenBank/DDBJ whole genome shotgun (WGS) entry which is preliminary data.</text>
</comment>
<keyword evidence="3" id="KW-1185">Reference proteome</keyword>
<dbReference type="SUPFAM" id="SSF52540">
    <property type="entry name" value="P-loop containing nucleoside triphosphate hydrolases"/>
    <property type="match status" value="1"/>
</dbReference>
<gene>
    <name evidence="2" type="ORF">GTP46_05770</name>
</gene>
<dbReference type="EMBL" id="WWCN01000003">
    <property type="protein sequence ID" value="MYM22150.1"/>
    <property type="molecule type" value="Genomic_DNA"/>
</dbReference>
<sequence>MNDFSENSESDKKYRFPIAKRDYMVVTPMMLELFEIVSNDVNNMETGICVWSTSRFGKTTAKEYVINELKRKNKSLTTIDISMGTIARDSAANFFMYFERAGLISLDDEQSTGDYVSDISRRLLVITSQRQEPRVLITIDEAHKMTGKRYFFLMDLTNELERLGMAPIVFSIGQPEILELRSNFVSKKKKEIVGRFLEDPIALLGVSCEDSFRQVLECYDNHNKMEFPRGSGICITAVFAFNQYRSGLRLENFAKAAWQAITSAANSLQLNPMVGMKSLVKIIQCALTNIAANSSIDDVNTEEWWAEILDQSGYLKQLARNAGDGSDVET</sequence>
<dbReference type="AlphaFoldDB" id="A0A6L8K4J0"/>
<dbReference type="InterPro" id="IPR049945">
    <property type="entry name" value="AAA_22"/>
</dbReference>
<name>A0A6L8K4J0_9BURK</name>
<evidence type="ECO:0000259" key="1">
    <source>
        <dbReference type="Pfam" id="PF13401"/>
    </source>
</evidence>
<dbReference type="RefSeq" id="WP_161005666.1">
    <property type="nucleotide sequence ID" value="NZ_WWCN01000003.1"/>
</dbReference>
<dbReference type="InterPro" id="IPR027417">
    <property type="entry name" value="P-loop_NTPase"/>
</dbReference>
<feature type="domain" description="ORC1/DEAH AAA+ ATPase" evidence="1">
    <location>
        <begin position="48"/>
        <end position="179"/>
    </location>
</feature>
<dbReference type="Proteomes" id="UP000479335">
    <property type="component" value="Unassembled WGS sequence"/>
</dbReference>
<evidence type="ECO:0000313" key="3">
    <source>
        <dbReference type="Proteomes" id="UP000479335"/>
    </source>
</evidence>
<proteinExistence type="predicted"/>
<reference evidence="2 3" key="1">
    <citation type="submission" date="2019-12" db="EMBL/GenBank/DDBJ databases">
        <title>Novel species isolated from a subtropical stream in China.</title>
        <authorList>
            <person name="Lu H."/>
        </authorList>
    </citation>
    <scope>NUCLEOTIDE SEQUENCE [LARGE SCALE GENOMIC DNA]</scope>
    <source>
        <strain evidence="2 3">FT135W</strain>
    </source>
</reference>